<feature type="compositionally biased region" description="Polar residues" evidence="1">
    <location>
        <begin position="32"/>
        <end position="45"/>
    </location>
</feature>
<evidence type="ECO:0000313" key="4">
    <source>
        <dbReference type="Proteomes" id="UP000399805"/>
    </source>
</evidence>
<gene>
    <name evidence="3" type="ORF">AA23TX_03010</name>
</gene>
<accession>A0A6I8LSD1</accession>
<name>A0A6I8LSD1_9PSEU</name>
<dbReference type="EMBL" id="CABVGP010000001">
    <property type="protein sequence ID" value="VVJ17989.1"/>
    <property type="molecule type" value="Genomic_DNA"/>
</dbReference>
<organism evidence="3 4">
    <name type="scientific">Amycolatopsis camponoti</name>
    <dbReference type="NCBI Taxonomy" id="2606593"/>
    <lineage>
        <taxon>Bacteria</taxon>
        <taxon>Bacillati</taxon>
        <taxon>Actinomycetota</taxon>
        <taxon>Actinomycetes</taxon>
        <taxon>Pseudonocardiales</taxon>
        <taxon>Pseudonocardiaceae</taxon>
        <taxon>Amycolatopsis</taxon>
    </lineage>
</organism>
<evidence type="ECO:0000313" key="3">
    <source>
        <dbReference type="EMBL" id="VVJ17989.1"/>
    </source>
</evidence>
<protein>
    <recommendedName>
        <fullName evidence="5">Lipoprotein</fullName>
    </recommendedName>
</protein>
<evidence type="ECO:0008006" key="5">
    <source>
        <dbReference type="Google" id="ProtNLM"/>
    </source>
</evidence>
<proteinExistence type="predicted"/>
<keyword evidence="2" id="KW-0732">Signal</keyword>
<feature type="region of interest" description="Disordered" evidence="1">
    <location>
        <begin position="21"/>
        <end position="73"/>
    </location>
</feature>
<keyword evidence="4" id="KW-1185">Reference proteome</keyword>
<sequence length="201" mass="19819">MNPFRTSSLVLIAVLAAGCSDPAGPDTGGSTTGEPTTMSAPSTEPTGPETPRSGDDGVAISLPQLPIGGGARPEGAQEQCVTVGWLSDVSLASGVKVTGVGFDKRGVFSAGGGCGEEAACVGFTFHANGDQCSVAVRALGTGGATRLTLSGKDLCSCRDIRGKVQPGSVPLTQPSGPGEPATDETGPDQTDSPTPETTATG</sequence>
<dbReference type="PROSITE" id="PS51257">
    <property type="entry name" value="PROKAR_LIPOPROTEIN"/>
    <property type="match status" value="1"/>
</dbReference>
<feature type="signal peptide" evidence="2">
    <location>
        <begin position="1"/>
        <end position="23"/>
    </location>
</feature>
<evidence type="ECO:0000256" key="1">
    <source>
        <dbReference type="SAM" id="MobiDB-lite"/>
    </source>
</evidence>
<feature type="chain" id="PRO_5038775261" description="Lipoprotein" evidence="2">
    <location>
        <begin position="24"/>
        <end position="201"/>
    </location>
</feature>
<dbReference type="Proteomes" id="UP000399805">
    <property type="component" value="Unassembled WGS sequence"/>
</dbReference>
<dbReference type="RefSeq" id="WP_155543069.1">
    <property type="nucleotide sequence ID" value="NZ_CABVGP010000001.1"/>
</dbReference>
<feature type="compositionally biased region" description="Polar residues" evidence="1">
    <location>
        <begin position="187"/>
        <end position="201"/>
    </location>
</feature>
<evidence type="ECO:0000256" key="2">
    <source>
        <dbReference type="SAM" id="SignalP"/>
    </source>
</evidence>
<feature type="region of interest" description="Disordered" evidence="1">
    <location>
        <begin position="161"/>
        <end position="201"/>
    </location>
</feature>
<reference evidence="3 4" key="1">
    <citation type="submission" date="2019-09" db="EMBL/GenBank/DDBJ databases">
        <authorList>
            <person name="Leyn A S."/>
        </authorList>
    </citation>
    <scope>NUCLEOTIDE SEQUENCE [LARGE SCALE GENOMIC DNA]</scope>
    <source>
        <strain evidence="3">AA231_1</strain>
    </source>
</reference>
<dbReference type="AlphaFoldDB" id="A0A6I8LSD1"/>